<feature type="transmembrane region" description="Helical" evidence="9">
    <location>
        <begin position="12"/>
        <end position="31"/>
    </location>
</feature>
<accession>A0A7V5NZR8</accession>
<dbReference type="EMBL" id="DROK01000153">
    <property type="protein sequence ID" value="HHI97242.1"/>
    <property type="molecule type" value="Genomic_DNA"/>
</dbReference>
<evidence type="ECO:0000256" key="3">
    <source>
        <dbReference type="ARBA" id="ARBA00022475"/>
    </source>
</evidence>
<protein>
    <submittedName>
        <fullName evidence="11">MotA/TolQ/ExbB proton channel family protein</fullName>
    </submittedName>
</protein>
<dbReference type="InterPro" id="IPR050790">
    <property type="entry name" value="ExbB/TolQ_transport"/>
</dbReference>
<dbReference type="Proteomes" id="UP000886101">
    <property type="component" value="Unassembled WGS sequence"/>
</dbReference>
<keyword evidence="7 9" id="KW-0472">Membrane</keyword>
<dbReference type="PANTHER" id="PTHR30625">
    <property type="entry name" value="PROTEIN TOLQ"/>
    <property type="match status" value="1"/>
</dbReference>
<dbReference type="Pfam" id="PF01618">
    <property type="entry name" value="MotA_ExbB"/>
    <property type="match status" value="1"/>
</dbReference>
<evidence type="ECO:0000256" key="9">
    <source>
        <dbReference type="SAM" id="Phobius"/>
    </source>
</evidence>
<evidence type="ECO:0000313" key="11">
    <source>
        <dbReference type="EMBL" id="HHI97242.1"/>
    </source>
</evidence>
<gene>
    <name evidence="11" type="ORF">ENJ96_05255</name>
</gene>
<keyword evidence="4 9" id="KW-0812">Transmembrane</keyword>
<evidence type="ECO:0000256" key="1">
    <source>
        <dbReference type="ARBA" id="ARBA00004651"/>
    </source>
</evidence>
<keyword evidence="6 9" id="KW-1133">Transmembrane helix</keyword>
<evidence type="ECO:0000256" key="2">
    <source>
        <dbReference type="ARBA" id="ARBA00022448"/>
    </source>
</evidence>
<name>A0A7V5NZR8_9BACT</name>
<dbReference type="InterPro" id="IPR002898">
    <property type="entry name" value="MotA_ExbB_proton_chnl"/>
</dbReference>
<evidence type="ECO:0000259" key="10">
    <source>
        <dbReference type="Pfam" id="PF01618"/>
    </source>
</evidence>
<comment type="caution">
    <text evidence="11">The sequence shown here is derived from an EMBL/GenBank/DDBJ whole genome shotgun (WGS) entry which is preliminary data.</text>
</comment>
<keyword evidence="5 8" id="KW-0653">Protein transport</keyword>
<feature type="domain" description="MotA/TolQ/ExbB proton channel" evidence="10">
    <location>
        <begin position="81"/>
        <end position="187"/>
    </location>
</feature>
<feature type="transmembrane region" description="Helical" evidence="9">
    <location>
        <begin position="110"/>
        <end position="130"/>
    </location>
</feature>
<dbReference type="PANTHER" id="PTHR30625:SF15">
    <property type="entry name" value="BIOPOLYMER TRANSPORT PROTEIN EXBB"/>
    <property type="match status" value="1"/>
</dbReference>
<evidence type="ECO:0000256" key="4">
    <source>
        <dbReference type="ARBA" id="ARBA00022692"/>
    </source>
</evidence>
<evidence type="ECO:0000256" key="5">
    <source>
        <dbReference type="ARBA" id="ARBA00022927"/>
    </source>
</evidence>
<dbReference type="AlphaFoldDB" id="A0A7V5NZR8"/>
<dbReference type="GO" id="GO:0017038">
    <property type="term" value="P:protein import"/>
    <property type="evidence" value="ECO:0007669"/>
    <property type="project" value="TreeGrafter"/>
</dbReference>
<dbReference type="GO" id="GO:0005886">
    <property type="term" value="C:plasma membrane"/>
    <property type="evidence" value="ECO:0007669"/>
    <property type="project" value="UniProtKB-SubCell"/>
</dbReference>
<comment type="similarity">
    <text evidence="8">Belongs to the exbB/tolQ family.</text>
</comment>
<sequence>MSLMEEFFQKGGLLLWPIFLCSLLGVAIFLNRLLVLLRLKREETDLGPLLVGDENKEIVFSRLARENSPLGRMVKEISPVCCRDRALVENVLAHVIDQEIARASRYLEHLATLASIAPLLGLLGTVTGLIKAFMVVERAGGKVDASMLAGGIWEAMLTTAAGLSVAIPLIIGHRYLSSLVQLYEERLQDLAINLLKFIYMNHEKKKETN</sequence>
<evidence type="ECO:0000256" key="7">
    <source>
        <dbReference type="ARBA" id="ARBA00023136"/>
    </source>
</evidence>
<reference evidence="11" key="1">
    <citation type="journal article" date="2020" name="mSystems">
        <title>Genome- and Community-Level Interaction Insights into Carbon Utilization and Element Cycling Functions of Hydrothermarchaeota in Hydrothermal Sediment.</title>
        <authorList>
            <person name="Zhou Z."/>
            <person name="Liu Y."/>
            <person name="Xu W."/>
            <person name="Pan J."/>
            <person name="Luo Z.H."/>
            <person name="Li M."/>
        </authorList>
    </citation>
    <scope>NUCLEOTIDE SEQUENCE [LARGE SCALE GENOMIC DNA]</scope>
    <source>
        <strain evidence="11">HyVt-533</strain>
    </source>
</reference>
<proteinExistence type="inferred from homology"/>
<evidence type="ECO:0000256" key="6">
    <source>
        <dbReference type="ARBA" id="ARBA00022989"/>
    </source>
</evidence>
<comment type="subcellular location">
    <subcellularLocation>
        <location evidence="1">Cell membrane</location>
        <topology evidence="1">Multi-pass membrane protein</topology>
    </subcellularLocation>
    <subcellularLocation>
        <location evidence="8">Membrane</location>
        <topology evidence="8">Multi-pass membrane protein</topology>
    </subcellularLocation>
</comment>
<keyword evidence="2 8" id="KW-0813">Transport</keyword>
<keyword evidence="3" id="KW-1003">Cell membrane</keyword>
<organism evidence="11">
    <name type="scientific">Thermodesulfatator atlanticus</name>
    <dbReference type="NCBI Taxonomy" id="501497"/>
    <lineage>
        <taxon>Bacteria</taxon>
        <taxon>Pseudomonadati</taxon>
        <taxon>Thermodesulfobacteriota</taxon>
        <taxon>Thermodesulfobacteria</taxon>
        <taxon>Thermodesulfobacteriales</taxon>
        <taxon>Thermodesulfatatoraceae</taxon>
        <taxon>Thermodesulfatator</taxon>
    </lineage>
</organism>
<evidence type="ECO:0000256" key="8">
    <source>
        <dbReference type="RuleBase" id="RU004057"/>
    </source>
</evidence>
<feature type="transmembrane region" description="Helical" evidence="9">
    <location>
        <begin position="150"/>
        <end position="171"/>
    </location>
</feature>